<evidence type="ECO:0008006" key="3">
    <source>
        <dbReference type="Google" id="ProtNLM"/>
    </source>
</evidence>
<dbReference type="RefSeq" id="WP_103923415.1">
    <property type="nucleotide sequence ID" value="NZ_FNVR01000002.1"/>
</dbReference>
<dbReference type="OrthoDB" id="668891at2"/>
<dbReference type="PROSITE" id="PS51257">
    <property type="entry name" value="PROKAR_LIPOPROTEIN"/>
    <property type="match status" value="1"/>
</dbReference>
<gene>
    <name evidence="1" type="ORF">SAMN03080598_00710</name>
</gene>
<name>A0A1H5T5U0_9BACT</name>
<dbReference type="Proteomes" id="UP000236736">
    <property type="component" value="Unassembled WGS sequence"/>
</dbReference>
<evidence type="ECO:0000313" key="2">
    <source>
        <dbReference type="Proteomes" id="UP000236736"/>
    </source>
</evidence>
<sequence>MKGFIVFILFLLILSGYSCGNGYSISNDSFNDENVNASLILKNKIKLFNDSLAFSYYNLEKIDSDSILVFQHPLLNLSLFDTQGNFIREIARKGNMKEDFRAEFILPLWGKNGQLYVVEEGNVTRLSVFDKGLNYLTSINLSQFLESSFVVPLISNASIEIVDPSKDQIKLALPIASTIYSLNDPKFYETDNFIALFTIEGNQVIDLEFKAPIIENLTIKDGISKNRRSWAYITPIYLKQNGINYLKFRFDDDLYSFDSSWNFLDIVKFEDHFEYPNFSVDLLDMDDPIQKSKIDYKIKYMNKFYQSGYIKGEKIFMLFNKPPSSISKIPESFGDDWNYSPEMALLVKDLISGDEYIADLPNTLSPWGEIFVDDKGLIYLIDNPKNGEELYINVFEISLN</sequence>
<dbReference type="STRING" id="1120964.GCA_001313265_03657"/>
<organism evidence="1 2">
    <name type="scientific">Algoriphagus boritolerans DSM 17298 = JCM 18970</name>
    <dbReference type="NCBI Taxonomy" id="1120964"/>
    <lineage>
        <taxon>Bacteria</taxon>
        <taxon>Pseudomonadati</taxon>
        <taxon>Bacteroidota</taxon>
        <taxon>Cytophagia</taxon>
        <taxon>Cytophagales</taxon>
        <taxon>Cyclobacteriaceae</taxon>
        <taxon>Algoriphagus</taxon>
    </lineage>
</organism>
<dbReference type="EMBL" id="FNVR01000002">
    <property type="protein sequence ID" value="SEF58170.1"/>
    <property type="molecule type" value="Genomic_DNA"/>
</dbReference>
<keyword evidence="2" id="KW-1185">Reference proteome</keyword>
<evidence type="ECO:0000313" key="1">
    <source>
        <dbReference type="EMBL" id="SEF58170.1"/>
    </source>
</evidence>
<reference evidence="2" key="1">
    <citation type="submission" date="2016-10" db="EMBL/GenBank/DDBJ databases">
        <authorList>
            <person name="Varghese N."/>
            <person name="Submissions S."/>
        </authorList>
    </citation>
    <scope>NUCLEOTIDE SEQUENCE [LARGE SCALE GENOMIC DNA]</scope>
    <source>
        <strain evidence="2">DSM 17298</strain>
    </source>
</reference>
<protein>
    <recommendedName>
        <fullName evidence="3">DUF4221 domain-containing protein</fullName>
    </recommendedName>
</protein>
<accession>A0A1H5T5U0</accession>
<proteinExistence type="predicted"/>
<dbReference type="AlphaFoldDB" id="A0A1H5T5U0"/>